<feature type="domain" description="Response regulatory" evidence="4">
    <location>
        <begin position="425"/>
        <end position="542"/>
    </location>
</feature>
<dbReference type="CDD" id="cd17546">
    <property type="entry name" value="REC_hyHK_CKI1_RcsC-like"/>
    <property type="match status" value="1"/>
</dbReference>
<dbReference type="EMBL" id="JAUSRF010000001">
    <property type="protein sequence ID" value="MDP9835332.1"/>
    <property type="molecule type" value="Genomic_DNA"/>
</dbReference>
<keyword evidence="1 3" id="KW-0597">Phosphoprotein</keyword>
<dbReference type="InterPro" id="IPR001789">
    <property type="entry name" value="Sig_transdc_resp-reg_receiver"/>
</dbReference>
<sequence>MNDLTSKDANIQFAMMDVVSDAISGAFILYDRNDLILFVSPQLRNFFPNNMPVAGGRMRDFFGSIYDAGRLAGRDALSRPHRSHLPREDWVAEQIATLWKERSETLDRCGPERWISYNKRRLSSGYGICIVRDVSETKKREDQWRADLERVQVTEDILDNLPVPILVKDRNFQFVAVNKAACDLYGLPATAILGRRLSDLHKNDFVERLDDPARQVMETGAALVTPEQMIRADGREASIVTSRYRIGKPGRYFVVSVINDISALAEAEFAAPEGEPVPSLDFSVSGISDEAAAAALPPVPAASRILLVTANDALASDTLDTLRASGLDCSRVVDVAELEIFLDIAAEANVGVDLVLCEPAIRADAARVTKAYGIAVLALGPAILLGDLMPALSRHFAERPQGLDELADDGDAGDDWQIEGQSLIDVLVAEDNAVNQIVFSQILEGLGYRYVIATDGEEAVRIWQEQRPRAVLMDITLPTLNGFEATRRIRELEGSANATVVIGVLQPAFENDREQCQQAGMDAVIIKPVSSDAVEAVFNALGLGQRADDENPDILAV</sequence>
<accession>A0ABT9PLI4</accession>
<evidence type="ECO:0000259" key="4">
    <source>
        <dbReference type="PROSITE" id="PS50110"/>
    </source>
</evidence>
<dbReference type="Pfam" id="PF00072">
    <property type="entry name" value="Response_reg"/>
    <property type="match status" value="1"/>
</dbReference>
<dbReference type="PANTHER" id="PTHR45339">
    <property type="entry name" value="HYBRID SIGNAL TRANSDUCTION HISTIDINE KINASE J"/>
    <property type="match status" value="1"/>
</dbReference>
<dbReference type="SMART" id="SM00091">
    <property type="entry name" value="PAS"/>
    <property type="match status" value="2"/>
</dbReference>
<gene>
    <name evidence="6" type="ORF">J2T09_000073</name>
</gene>
<reference evidence="6 7" key="1">
    <citation type="submission" date="2023-07" db="EMBL/GenBank/DDBJ databases">
        <title>Sorghum-associated microbial communities from plants grown in Nebraska, USA.</title>
        <authorList>
            <person name="Schachtman D."/>
        </authorList>
    </citation>
    <scope>NUCLEOTIDE SEQUENCE [LARGE SCALE GENOMIC DNA]</scope>
    <source>
        <strain evidence="6 7">DS1307</strain>
    </source>
</reference>
<feature type="domain" description="PAS" evidence="5">
    <location>
        <begin position="150"/>
        <end position="220"/>
    </location>
</feature>
<dbReference type="Pfam" id="PF08448">
    <property type="entry name" value="PAS_4"/>
    <property type="match status" value="1"/>
</dbReference>
<protein>
    <submittedName>
        <fullName evidence="6">PAS domain S-box-containing protein</fullName>
    </submittedName>
</protein>
<evidence type="ECO:0000313" key="6">
    <source>
        <dbReference type="EMBL" id="MDP9835332.1"/>
    </source>
</evidence>
<dbReference type="PROSITE" id="PS50112">
    <property type="entry name" value="PAS"/>
    <property type="match status" value="1"/>
</dbReference>
<dbReference type="SUPFAM" id="SSF52172">
    <property type="entry name" value="CheY-like"/>
    <property type="match status" value="1"/>
</dbReference>
<dbReference type="InterPro" id="IPR011006">
    <property type="entry name" value="CheY-like_superfamily"/>
</dbReference>
<evidence type="ECO:0000256" key="3">
    <source>
        <dbReference type="PROSITE-ProRule" id="PRU00169"/>
    </source>
</evidence>
<dbReference type="InterPro" id="IPR000014">
    <property type="entry name" value="PAS"/>
</dbReference>
<dbReference type="NCBIfam" id="TIGR00229">
    <property type="entry name" value="sensory_box"/>
    <property type="match status" value="1"/>
</dbReference>
<dbReference type="PROSITE" id="PS50110">
    <property type="entry name" value="RESPONSE_REGULATORY"/>
    <property type="match status" value="1"/>
</dbReference>
<evidence type="ECO:0000256" key="1">
    <source>
        <dbReference type="ARBA" id="ARBA00022553"/>
    </source>
</evidence>
<dbReference type="PANTHER" id="PTHR45339:SF1">
    <property type="entry name" value="HYBRID SIGNAL TRANSDUCTION HISTIDINE KINASE J"/>
    <property type="match status" value="1"/>
</dbReference>
<feature type="modified residue" description="4-aspartylphosphate" evidence="3">
    <location>
        <position position="474"/>
    </location>
</feature>
<evidence type="ECO:0000259" key="5">
    <source>
        <dbReference type="PROSITE" id="PS50112"/>
    </source>
</evidence>
<dbReference type="InterPro" id="IPR035965">
    <property type="entry name" value="PAS-like_dom_sf"/>
</dbReference>
<keyword evidence="7" id="KW-1185">Reference proteome</keyword>
<dbReference type="SUPFAM" id="SSF55785">
    <property type="entry name" value="PYP-like sensor domain (PAS domain)"/>
    <property type="match status" value="1"/>
</dbReference>
<dbReference type="Gene3D" id="3.40.50.2300">
    <property type="match status" value="1"/>
</dbReference>
<organism evidence="6 7">
    <name type="scientific">Neorhizobium huautlense</name>
    <dbReference type="NCBI Taxonomy" id="67774"/>
    <lineage>
        <taxon>Bacteria</taxon>
        <taxon>Pseudomonadati</taxon>
        <taxon>Pseudomonadota</taxon>
        <taxon>Alphaproteobacteria</taxon>
        <taxon>Hyphomicrobiales</taxon>
        <taxon>Rhizobiaceae</taxon>
        <taxon>Rhizobium/Agrobacterium group</taxon>
        <taxon>Neorhizobium</taxon>
    </lineage>
</organism>
<evidence type="ECO:0000256" key="2">
    <source>
        <dbReference type="ARBA" id="ARBA00023012"/>
    </source>
</evidence>
<dbReference type="Proteomes" id="UP001241472">
    <property type="component" value="Unassembled WGS sequence"/>
</dbReference>
<keyword evidence="2" id="KW-0902">Two-component regulatory system</keyword>
<dbReference type="RefSeq" id="WP_306829858.1">
    <property type="nucleotide sequence ID" value="NZ_JAUSRF010000001.1"/>
</dbReference>
<name>A0ABT9PLI4_9HYPH</name>
<dbReference type="InterPro" id="IPR013656">
    <property type="entry name" value="PAS_4"/>
</dbReference>
<comment type="caution">
    <text evidence="6">The sequence shown here is derived from an EMBL/GenBank/DDBJ whole genome shotgun (WGS) entry which is preliminary data.</text>
</comment>
<dbReference type="Gene3D" id="3.30.450.20">
    <property type="entry name" value="PAS domain"/>
    <property type="match status" value="1"/>
</dbReference>
<evidence type="ECO:0000313" key="7">
    <source>
        <dbReference type="Proteomes" id="UP001241472"/>
    </source>
</evidence>
<dbReference type="CDD" id="cd00130">
    <property type="entry name" value="PAS"/>
    <property type="match status" value="1"/>
</dbReference>
<proteinExistence type="predicted"/>
<dbReference type="SMART" id="SM00448">
    <property type="entry name" value="REC"/>
    <property type="match status" value="1"/>
</dbReference>